<evidence type="ECO:0000313" key="3">
    <source>
        <dbReference type="Proteomes" id="UP001497623"/>
    </source>
</evidence>
<organism evidence="2 3">
    <name type="scientific">Meganyctiphanes norvegica</name>
    <name type="common">Northern krill</name>
    <name type="synonym">Thysanopoda norvegica</name>
    <dbReference type="NCBI Taxonomy" id="48144"/>
    <lineage>
        <taxon>Eukaryota</taxon>
        <taxon>Metazoa</taxon>
        <taxon>Ecdysozoa</taxon>
        <taxon>Arthropoda</taxon>
        <taxon>Crustacea</taxon>
        <taxon>Multicrustacea</taxon>
        <taxon>Malacostraca</taxon>
        <taxon>Eumalacostraca</taxon>
        <taxon>Eucarida</taxon>
        <taxon>Euphausiacea</taxon>
        <taxon>Euphausiidae</taxon>
        <taxon>Meganyctiphanes</taxon>
    </lineage>
</organism>
<evidence type="ECO:0000256" key="1">
    <source>
        <dbReference type="SAM" id="MobiDB-lite"/>
    </source>
</evidence>
<proteinExistence type="predicted"/>
<feature type="non-terminal residue" evidence="2">
    <location>
        <position position="1"/>
    </location>
</feature>
<feature type="compositionally biased region" description="Polar residues" evidence="1">
    <location>
        <begin position="8"/>
        <end position="17"/>
    </location>
</feature>
<protein>
    <submittedName>
        <fullName evidence="2">Uncharacterized protein</fullName>
    </submittedName>
</protein>
<name>A0AAV2QIQ7_MEGNR</name>
<accession>A0AAV2QIQ7</accession>
<reference evidence="2 3" key="1">
    <citation type="submission" date="2024-05" db="EMBL/GenBank/DDBJ databases">
        <authorList>
            <person name="Wallberg A."/>
        </authorList>
    </citation>
    <scope>NUCLEOTIDE SEQUENCE [LARGE SCALE GENOMIC DNA]</scope>
</reference>
<sequence length="109" mass="11533">HIHMRSVSVKQQLSQHLPVTLGLPNTEEGLTHTTSSPMGGCPAPPGQPGPSAANPFKTGLTSADPWWLPYLVNLDLLQLHEGCPTWSTWTACSFMRAALPGQPGPPAAS</sequence>
<keyword evidence="3" id="KW-1185">Reference proteome</keyword>
<dbReference type="EMBL" id="CAXKWB010006731">
    <property type="protein sequence ID" value="CAL4084101.1"/>
    <property type="molecule type" value="Genomic_DNA"/>
</dbReference>
<dbReference type="Proteomes" id="UP001497623">
    <property type="component" value="Unassembled WGS sequence"/>
</dbReference>
<gene>
    <name evidence="2" type="ORF">MNOR_LOCUS12318</name>
</gene>
<comment type="caution">
    <text evidence="2">The sequence shown here is derived from an EMBL/GenBank/DDBJ whole genome shotgun (WGS) entry which is preliminary data.</text>
</comment>
<feature type="region of interest" description="Disordered" evidence="1">
    <location>
        <begin position="1"/>
        <end position="57"/>
    </location>
</feature>
<dbReference type="AlphaFoldDB" id="A0AAV2QIQ7"/>
<evidence type="ECO:0000313" key="2">
    <source>
        <dbReference type="EMBL" id="CAL4084101.1"/>
    </source>
</evidence>